<dbReference type="SUPFAM" id="SSF51182">
    <property type="entry name" value="RmlC-like cupins"/>
    <property type="match status" value="1"/>
</dbReference>
<proteinExistence type="predicted"/>
<reference evidence="3 6" key="1">
    <citation type="journal article" date="2018" name="Int. J. Syst. Evol. Microbiol.">
        <title>Draft Genome Sequence of Faecalimonas umbilicata JCM 30896T, an Acetate-Producing Bacterium Isolated from Human Feces.</title>
        <authorList>
            <person name="Sakamoto M."/>
            <person name="Ikeyama N."/>
            <person name="Yuki M."/>
            <person name="Ohkuma M."/>
        </authorList>
    </citation>
    <scope>NUCLEOTIDE SEQUENCE [LARGE SCALE GENOMIC DNA]</scope>
    <source>
        <strain evidence="3 6">EGH7</strain>
    </source>
</reference>
<evidence type="ECO:0000313" key="4">
    <source>
        <dbReference type="EMBL" id="TCS60526.1"/>
    </source>
</evidence>
<evidence type="ECO:0000313" key="3">
    <source>
        <dbReference type="EMBL" id="GBU04417.1"/>
    </source>
</evidence>
<dbReference type="EMBL" id="BHEO01000002">
    <property type="protein sequence ID" value="GBU04417.1"/>
    <property type="molecule type" value="Genomic_DNA"/>
</dbReference>
<keyword evidence="1" id="KW-0238">DNA-binding</keyword>
<organism evidence="4 5">
    <name type="scientific">Faecalimonas umbilicata</name>
    <dbReference type="NCBI Taxonomy" id="1912855"/>
    <lineage>
        <taxon>Bacteria</taxon>
        <taxon>Bacillati</taxon>
        <taxon>Bacillota</taxon>
        <taxon>Clostridia</taxon>
        <taxon>Lachnospirales</taxon>
        <taxon>Lachnospiraceae</taxon>
        <taxon>Faecalimonas</taxon>
    </lineage>
</organism>
<dbReference type="Proteomes" id="UP000702954">
    <property type="component" value="Unassembled WGS sequence"/>
</dbReference>
<dbReference type="Gene3D" id="2.60.120.10">
    <property type="entry name" value="Jelly Rolls"/>
    <property type="match status" value="1"/>
</dbReference>
<gene>
    <name evidence="4" type="ORF">EDD74_14221</name>
    <name evidence="3" type="ORF">FAEUMB_09580</name>
</gene>
<dbReference type="InterPro" id="IPR014710">
    <property type="entry name" value="RmlC-like_jellyroll"/>
</dbReference>
<accession>A0A4R3J6P9</accession>
<dbReference type="Pfam" id="PF02311">
    <property type="entry name" value="AraC_binding"/>
    <property type="match status" value="1"/>
</dbReference>
<dbReference type="InterPro" id="IPR011051">
    <property type="entry name" value="RmlC_Cupin_sf"/>
</dbReference>
<evidence type="ECO:0000313" key="6">
    <source>
        <dbReference type="Proteomes" id="UP000702954"/>
    </source>
</evidence>
<evidence type="ECO:0000256" key="1">
    <source>
        <dbReference type="ARBA" id="ARBA00023125"/>
    </source>
</evidence>
<dbReference type="GO" id="GO:0003677">
    <property type="term" value="F:DNA binding"/>
    <property type="evidence" value="ECO:0007669"/>
    <property type="project" value="UniProtKB-KW"/>
</dbReference>
<evidence type="ECO:0000259" key="2">
    <source>
        <dbReference type="Pfam" id="PF02311"/>
    </source>
</evidence>
<keyword evidence="6" id="KW-1185">Reference proteome</keyword>
<dbReference type="EMBL" id="SLZV01000042">
    <property type="protein sequence ID" value="TCS60526.1"/>
    <property type="molecule type" value="Genomic_DNA"/>
</dbReference>
<dbReference type="AlphaFoldDB" id="A0A4R3J6P9"/>
<feature type="domain" description="AraC-type arabinose-binding/dimerisation" evidence="2">
    <location>
        <begin position="20"/>
        <end position="81"/>
    </location>
</feature>
<dbReference type="Proteomes" id="UP000294613">
    <property type="component" value="Unassembled WGS sequence"/>
</dbReference>
<dbReference type="GO" id="GO:0006355">
    <property type="term" value="P:regulation of DNA-templated transcription"/>
    <property type="evidence" value="ECO:0007669"/>
    <property type="project" value="InterPro"/>
</dbReference>
<dbReference type="InterPro" id="IPR003313">
    <property type="entry name" value="AraC-bd"/>
</dbReference>
<name>A0A4R3J6P9_9FIRM</name>
<sequence length="141" mass="16211">MSAYESISLMENLVITEIYSIHYFEYTKDFVYEGESHDFWELLCVDNGVIEVTAGDQNLVLEKGEMIFHKPNEFHALRANGQIAPNLIVISFDCDASCMDFFRDRIVTINATEGFYLGQILTEAKKTFYTPLNNPYICKLV</sequence>
<reference evidence="4 5" key="2">
    <citation type="submission" date="2019-03" db="EMBL/GenBank/DDBJ databases">
        <title>Genomic Encyclopedia of Type Strains, Phase IV (KMG-IV): sequencing the most valuable type-strain genomes for metagenomic binning, comparative biology and taxonomic classification.</title>
        <authorList>
            <person name="Goeker M."/>
        </authorList>
    </citation>
    <scope>NUCLEOTIDE SEQUENCE [LARGE SCALE GENOMIC DNA]</scope>
    <source>
        <strain evidence="4 5">DSM 103426</strain>
    </source>
</reference>
<dbReference type="RefSeq" id="WP_116441313.1">
    <property type="nucleotide sequence ID" value="NZ_BHEO01000002.1"/>
</dbReference>
<evidence type="ECO:0000313" key="5">
    <source>
        <dbReference type="Proteomes" id="UP000294613"/>
    </source>
</evidence>
<comment type="caution">
    <text evidence="4">The sequence shown here is derived from an EMBL/GenBank/DDBJ whole genome shotgun (WGS) entry which is preliminary data.</text>
</comment>
<protein>
    <submittedName>
        <fullName evidence="4">AraC-like protein</fullName>
    </submittedName>
</protein>